<feature type="domain" description="RNA-binding protein AU-1/Ribonuclease E/G" evidence="8">
    <location>
        <begin position="124"/>
        <end position="260"/>
    </location>
</feature>
<dbReference type="RefSeq" id="WP_369060196.1">
    <property type="nucleotide sequence ID" value="NZ_CP158375.1"/>
</dbReference>
<evidence type="ECO:0000256" key="7">
    <source>
        <dbReference type="ARBA" id="ARBA00022884"/>
    </source>
</evidence>
<keyword evidence="6" id="KW-0460">Magnesium</keyword>
<keyword evidence="2" id="KW-0540">Nuclease</keyword>
<evidence type="ECO:0000256" key="2">
    <source>
        <dbReference type="ARBA" id="ARBA00022722"/>
    </source>
</evidence>
<dbReference type="GO" id="GO:0006364">
    <property type="term" value="P:rRNA processing"/>
    <property type="evidence" value="ECO:0007669"/>
    <property type="project" value="TreeGrafter"/>
</dbReference>
<accession>A0AB39KU88</accession>
<evidence type="ECO:0000256" key="5">
    <source>
        <dbReference type="ARBA" id="ARBA00022801"/>
    </source>
</evidence>
<gene>
    <name evidence="9" type="ORF">ABOZ73_01700</name>
</gene>
<organism evidence="9">
    <name type="scientific">Caulobacter sp. 73W</name>
    <dbReference type="NCBI Taxonomy" id="3161137"/>
    <lineage>
        <taxon>Bacteria</taxon>
        <taxon>Pseudomonadati</taxon>
        <taxon>Pseudomonadota</taxon>
        <taxon>Alphaproteobacteria</taxon>
        <taxon>Caulobacterales</taxon>
        <taxon>Caulobacteraceae</taxon>
        <taxon>Caulobacter</taxon>
    </lineage>
</organism>
<evidence type="ECO:0000259" key="8">
    <source>
        <dbReference type="Pfam" id="PF10150"/>
    </source>
</evidence>
<evidence type="ECO:0000256" key="3">
    <source>
        <dbReference type="ARBA" id="ARBA00022723"/>
    </source>
</evidence>
<keyword evidence="7" id="KW-0694">RNA-binding</keyword>
<comment type="cofactor">
    <cofactor evidence="1">
        <name>Mg(2+)</name>
        <dbReference type="ChEBI" id="CHEBI:18420"/>
    </cofactor>
</comment>
<dbReference type="InterPro" id="IPR019307">
    <property type="entry name" value="RNA-bd_AU-1/RNase_E/G"/>
</dbReference>
<keyword evidence="4" id="KW-0255">Endonuclease</keyword>
<protein>
    <submittedName>
        <fullName evidence="9">Ribonuclease E/G</fullName>
    </submittedName>
</protein>
<dbReference type="InterPro" id="IPR004659">
    <property type="entry name" value="RNase_E/G"/>
</dbReference>
<keyword evidence="3" id="KW-0479">Metal-binding</keyword>
<dbReference type="GO" id="GO:0046872">
    <property type="term" value="F:metal ion binding"/>
    <property type="evidence" value="ECO:0007669"/>
    <property type="project" value="UniProtKB-KW"/>
</dbReference>
<reference evidence="9" key="1">
    <citation type="submission" date="2024-06" db="EMBL/GenBank/DDBJ databases">
        <title>Caulobacter inopinatus, sp. nov.</title>
        <authorList>
            <person name="Donachie S.P."/>
        </authorList>
    </citation>
    <scope>NUCLEOTIDE SEQUENCE</scope>
    <source>
        <strain evidence="9">73W</strain>
    </source>
</reference>
<dbReference type="PANTHER" id="PTHR30001">
    <property type="entry name" value="RIBONUCLEASE"/>
    <property type="match status" value="1"/>
</dbReference>
<dbReference type="GO" id="GO:0016787">
    <property type="term" value="F:hydrolase activity"/>
    <property type="evidence" value="ECO:0007669"/>
    <property type="project" value="UniProtKB-KW"/>
</dbReference>
<dbReference type="GO" id="GO:0004540">
    <property type="term" value="F:RNA nuclease activity"/>
    <property type="evidence" value="ECO:0007669"/>
    <property type="project" value="InterPro"/>
</dbReference>
<evidence type="ECO:0000313" key="9">
    <source>
        <dbReference type="EMBL" id="XDO97162.1"/>
    </source>
</evidence>
<keyword evidence="5" id="KW-0378">Hydrolase</keyword>
<dbReference type="GO" id="GO:0005737">
    <property type="term" value="C:cytoplasm"/>
    <property type="evidence" value="ECO:0007669"/>
    <property type="project" value="TreeGrafter"/>
</dbReference>
<proteinExistence type="predicted"/>
<dbReference type="GO" id="GO:0003723">
    <property type="term" value="F:RNA binding"/>
    <property type="evidence" value="ECO:0007669"/>
    <property type="project" value="UniProtKB-KW"/>
</dbReference>
<dbReference type="PANTHER" id="PTHR30001:SF1">
    <property type="entry name" value="RIBONUCLEASE E_G-LIKE PROTEIN, CHLOROPLASTIC"/>
    <property type="match status" value="1"/>
</dbReference>
<name>A0AB39KU88_9CAUL</name>
<dbReference type="Pfam" id="PF10150">
    <property type="entry name" value="RNase_E_G"/>
    <property type="match status" value="1"/>
</dbReference>
<dbReference type="AlphaFoldDB" id="A0AB39KU88"/>
<evidence type="ECO:0000256" key="6">
    <source>
        <dbReference type="ARBA" id="ARBA00022842"/>
    </source>
</evidence>
<dbReference type="EMBL" id="CP158375">
    <property type="protein sequence ID" value="XDO97162.1"/>
    <property type="molecule type" value="Genomic_DNA"/>
</dbReference>
<sequence>MSEDRWLFLDRGIGETRGLIVHDGRPERLVIQRDGDDPVLTEGARSIARVRKIEKVMSTAFLDLPGGAEAILALKADMPPLVQGGSVEIEIKSEPRNGKLAVARFIEEAKGAPRLTAGPGDLAEQLMLWAGTEEVFEGPDARAAIDEAEEEVLLTVHALPGGGTISIEPTRALIAVDVDLGDRGGQDSKKVTRQANMTALTVGARLMRLKGLGGLVVYDLVGRGHDGHALLGVARKAFAPDNPGVAIGAISRFGTMEMTIPRRRRSALEILRGPDGRLTNQTLALRLVRMIEREGAASPGGQLRAFCSPAVAKAVETYLPALRDKLGARFEVQGSDRGGPEHLEVISK</sequence>
<dbReference type="GO" id="GO:0004519">
    <property type="term" value="F:endonuclease activity"/>
    <property type="evidence" value="ECO:0007669"/>
    <property type="project" value="UniProtKB-KW"/>
</dbReference>
<evidence type="ECO:0000256" key="1">
    <source>
        <dbReference type="ARBA" id="ARBA00001946"/>
    </source>
</evidence>
<evidence type="ECO:0000256" key="4">
    <source>
        <dbReference type="ARBA" id="ARBA00022759"/>
    </source>
</evidence>